<dbReference type="GO" id="GO:0003723">
    <property type="term" value="F:RNA binding"/>
    <property type="evidence" value="ECO:0007669"/>
    <property type="project" value="InterPro"/>
</dbReference>
<dbReference type="eggNOG" id="COG3344">
    <property type="taxonomic scope" value="Bacteria"/>
</dbReference>
<dbReference type="HOGENOM" id="CLU_013584_2_0_3"/>
<dbReference type="InterPro" id="IPR043502">
    <property type="entry name" value="DNA/RNA_pol_sf"/>
</dbReference>
<accession>K9UCH8</accession>
<keyword evidence="6 12" id="KW-0695">RNA-directed DNA polymerase</keyword>
<evidence type="ECO:0000256" key="9">
    <source>
        <dbReference type="ARBA" id="ARBA00048173"/>
    </source>
</evidence>
<dbReference type="STRING" id="1173020.Cha6605_1363"/>
<dbReference type="KEGG" id="cmp:Cha6605_1363"/>
<dbReference type="PROSITE" id="PS50878">
    <property type="entry name" value="RT_POL"/>
    <property type="match status" value="1"/>
</dbReference>
<evidence type="ECO:0000256" key="7">
    <source>
        <dbReference type="ARBA" id="ARBA00023118"/>
    </source>
</evidence>
<dbReference type="EMBL" id="CP003600">
    <property type="protein sequence ID" value="AFY92945.1"/>
    <property type="molecule type" value="Genomic_DNA"/>
</dbReference>
<dbReference type="InterPro" id="IPR043128">
    <property type="entry name" value="Rev_trsase/Diguanyl_cyclase"/>
</dbReference>
<dbReference type="InterPro" id="IPR013597">
    <property type="entry name" value="Mat_intron_G2"/>
</dbReference>
<dbReference type="AlphaFoldDB" id="K9UCH8"/>
<dbReference type="GO" id="GO:0003964">
    <property type="term" value="F:RNA-directed DNA polymerase activity"/>
    <property type="evidence" value="ECO:0007669"/>
    <property type="project" value="UniProtKB-KW"/>
</dbReference>
<evidence type="ECO:0000313" key="14">
    <source>
        <dbReference type="EMBL" id="AFY93189.1"/>
    </source>
</evidence>
<feature type="region of interest" description="Disordered" evidence="10">
    <location>
        <begin position="1"/>
        <end position="32"/>
    </location>
</feature>
<evidence type="ECO:0000256" key="5">
    <source>
        <dbReference type="ARBA" id="ARBA00022842"/>
    </source>
</evidence>
<gene>
    <name evidence="12" type="ORF">Cha6605_1363</name>
    <name evidence="13" type="ORF">Cha6605_1826</name>
    <name evidence="14" type="ORF">Cha6605_2100</name>
</gene>
<dbReference type="RefSeq" id="WP_015158729.1">
    <property type="nucleotide sequence ID" value="NC_019697.1"/>
</dbReference>
<dbReference type="SUPFAM" id="SSF56672">
    <property type="entry name" value="DNA/RNA polymerases"/>
    <property type="match status" value="1"/>
</dbReference>
<dbReference type="GO" id="GO:0051607">
    <property type="term" value="P:defense response to virus"/>
    <property type="evidence" value="ECO:0007669"/>
    <property type="project" value="UniProtKB-KW"/>
</dbReference>
<keyword evidence="15" id="KW-1185">Reference proteome</keyword>
<dbReference type="Gene3D" id="3.30.70.270">
    <property type="match status" value="1"/>
</dbReference>
<evidence type="ECO:0000256" key="10">
    <source>
        <dbReference type="SAM" id="MobiDB-lite"/>
    </source>
</evidence>
<dbReference type="Pfam" id="PF00078">
    <property type="entry name" value="RVT_1"/>
    <property type="match status" value="1"/>
</dbReference>
<keyword evidence="2" id="KW-0808">Transferase</keyword>
<evidence type="ECO:0000256" key="6">
    <source>
        <dbReference type="ARBA" id="ARBA00022918"/>
    </source>
</evidence>
<dbReference type="EMBL" id="CP003600">
    <property type="protein sequence ID" value="AFY93189.1"/>
    <property type="molecule type" value="Genomic_DNA"/>
</dbReference>
<comment type="similarity">
    <text evidence="8">Belongs to the bacterial reverse transcriptase family.</text>
</comment>
<evidence type="ECO:0000256" key="2">
    <source>
        <dbReference type="ARBA" id="ARBA00022679"/>
    </source>
</evidence>
<dbReference type="CDD" id="cd01651">
    <property type="entry name" value="RT_G2_intron"/>
    <property type="match status" value="1"/>
</dbReference>
<dbReference type="Proteomes" id="UP000010366">
    <property type="component" value="Chromosome"/>
</dbReference>
<organism evidence="12 15">
    <name type="scientific">Chamaesiphon minutus (strain ATCC 27169 / PCC 6605)</name>
    <dbReference type="NCBI Taxonomy" id="1173020"/>
    <lineage>
        <taxon>Bacteria</taxon>
        <taxon>Bacillati</taxon>
        <taxon>Cyanobacteriota</taxon>
        <taxon>Cyanophyceae</taxon>
        <taxon>Gomontiellales</taxon>
        <taxon>Chamaesiphonaceae</taxon>
        <taxon>Chamaesiphon</taxon>
    </lineage>
</organism>
<dbReference type="PRINTS" id="PR00866">
    <property type="entry name" value="RNADNAPOLMS"/>
</dbReference>
<feature type="compositionally biased region" description="Basic residues" evidence="10">
    <location>
        <begin position="1"/>
        <end position="10"/>
    </location>
</feature>
<evidence type="ECO:0000313" key="15">
    <source>
        <dbReference type="Proteomes" id="UP000010366"/>
    </source>
</evidence>
<comment type="catalytic activity">
    <reaction evidence="9">
        <text>DNA(n) + a 2'-deoxyribonucleoside 5'-triphosphate = DNA(n+1) + diphosphate</text>
        <dbReference type="Rhea" id="RHEA:22508"/>
        <dbReference type="Rhea" id="RHEA-COMP:17339"/>
        <dbReference type="Rhea" id="RHEA-COMP:17340"/>
        <dbReference type="ChEBI" id="CHEBI:33019"/>
        <dbReference type="ChEBI" id="CHEBI:61560"/>
        <dbReference type="ChEBI" id="CHEBI:173112"/>
        <dbReference type="EC" id="2.7.7.49"/>
    </reaction>
</comment>
<evidence type="ECO:0000313" key="13">
    <source>
        <dbReference type="EMBL" id="AFY92945.1"/>
    </source>
</evidence>
<proteinExistence type="inferred from homology"/>
<dbReference type="InterPro" id="IPR000477">
    <property type="entry name" value="RT_dom"/>
</dbReference>
<keyword evidence="7" id="KW-0051">Antiviral defense</keyword>
<reference evidence="12 15" key="1">
    <citation type="submission" date="2012-05" db="EMBL/GenBank/DDBJ databases">
        <title>Finished chromosome of genome of Chamaesiphon sp. PCC 6605.</title>
        <authorList>
            <consortium name="US DOE Joint Genome Institute"/>
            <person name="Gugger M."/>
            <person name="Coursin T."/>
            <person name="Rippka R."/>
            <person name="Tandeau De Marsac N."/>
            <person name="Huntemann M."/>
            <person name="Wei C.-L."/>
            <person name="Han J."/>
            <person name="Detter J.C."/>
            <person name="Han C."/>
            <person name="Tapia R."/>
            <person name="Chen A."/>
            <person name="Kyrpides N."/>
            <person name="Mavromatis K."/>
            <person name="Markowitz V."/>
            <person name="Szeto E."/>
            <person name="Ivanova N."/>
            <person name="Pagani I."/>
            <person name="Pati A."/>
            <person name="Goodwin L."/>
            <person name="Nordberg H.P."/>
            <person name="Cantor M.N."/>
            <person name="Hua S.X."/>
            <person name="Woyke T."/>
            <person name="Kerfeld C.A."/>
        </authorList>
    </citation>
    <scope>NUCLEOTIDE SEQUENCE [LARGE SCALE GENOMIC DNA]</scope>
    <source>
        <strain evidence="15">ATCC 27169 / PCC 6605</strain>
        <strain evidence="12">PCC 6605</strain>
    </source>
</reference>
<evidence type="ECO:0000256" key="1">
    <source>
        <dbReference type="ARBA" id="ARBA00012493"/>
    </source>
</evidence>
<dbReference type="InterPro" id="IPR000123">
    <property type="entry name" value="Reverse_transcriptase_msDNA"/>
</dbReference>
<evidence type="ECO:0000259" key="11">
    <source>
        <dbReference type="PROSITE" id="PS50878"/>
    </source>
</evidence>
<dbReference type="PANTHER" id="PTHR34047">
    <property type="entry name" value="NUCLEAR INTRON MATURASE 1, MITOCHONDRIAL-RELATED"/>
    <property type="match status" value="1"/>
</dbReference>
<dbReference type="KEGG" id="cmp:Cha6605_2100"/>
<keyword evidence="3" id="KW-0548">Nucleotidyltransferase</keyword>
<dbReference type="InterPro" id="IPR051083">
    <property type="entry name" value="GrpII_Intron_Splice-Mob/Def"/>
</dbReference>
<dbReference type="PANTHER" id="PTHR34047:SF3">
    <property type="entry name" value="BLR2052 PROTEIN"/>
    <property type="match status" value="1"/>
</dbReference>
<evidence type="ECO:0000256" key="8">
    <source>
        <dbReference type="ARBA" id="ARBA00034120"/>
    </source>
</evidence>
<evidence type="ECO:0000256" key="4">
    <source>
        <dbReference type="ARBA" id="ARBA00022723"/>
    </source>
</evidence>
<evidence type="ECO:0000313" key="12">
    <source>
        <dbReference type="EMBL" id="AFY92545.1"/>
    </source>
</evidence>
<dbReference type="Pfam" id="PF08388">
    <property type="entry name" value="GIIM"/>
    <property type="match status" value="1"/>
</dbReference>
<dbReference type="EMBL" id="CP003600">
    <property type="protein sequence ID" value="AFY92545.1"/>
    <property type="molecule type" value="Genomic_DNA"/>
</dbReference>
<sequence length="471" mass="55294">MIREKHKWKPHKCESTDAGGRGGATRSSEEHPVMGWERRGSIVQLGKIEQPEIGRIQMEQAKPLSITKRQVWEAYKRVKANKGAAGVDGQTIEKFEENLSDNLYKLWNRMTSGSYFPSPVLRVEIPKGDGRMRPLGIPTVSDRVAQMVAKDLLEPELEKHFHPDSYGYRPGKSALDAVGMARKRCWKSNWVLELDIKGFFDNIDHELMMRAVRVHTEEKWVILYIERWLKSPIQMPDGTKQLPDKGLPQGGVASPLLANLFLHYAFDKWMERKNPDIQFERYADDAVCHCKSEAQAQKLKQDLNERMKEVGLELHPEKTNIVYCKDDDRREEYPLTSFDFLGYTFRPRRSKNRWGKHFINFTPAISNQAAKAIRKTSRQWDWQLRSDKKLEDLARMFNPVIRGWINYYGRYYKSALYPTLKCLERRLVMWATRKYKRLRNHRRQAAQWLRRIARKQPNLFAHWGLLYMAAG</sequence>
<dbReference type="EC" id="2.7.7.49" evidence="1"/>
<evidence type="ECO:0000256" key="3">
    <source>
        <dbReference type="ARBA" id="ARBA00022695"/>
    </source>
</evidence>
<keyword evidence="4" id="KW-0479">Metal-binding</keyword>
<protein>
    <recommendedName>
        <fullName evidence="1">RNA-directed DNA polymerase</fullName>
        <ecNumber evidence="1">2.7.7.49</ecNumber>
    </recommendedName>
</protein>
<dbReference type="InterPro" id="IPR030931">
    <property type="entry name" value="Group_II_RT_mat"/>
</dbReference>
<feature type="domain" description="Reverse transcriptase" evidence="11">
    <location>
        <begin position="106"/>
        <end position="345"/>
    </location>
</feature>
<dbReference type="NCBIfam" id="TIGR04416">
    <property type="entry name" value="group_II_RT_mat"/>
    <property type="match status" value="1"/>
</dbReference>
<dbReference type="OrthoDB" id="468044at2"/>
<dbReference type="GO" id="GO:0046872">
    <property type="term" value="F:metal ion binding"/>
    <property type="evidence" value="ECO:0007669"/>
    <property type="project" value="UniProtKB-KW"/>
</dbReference>
<dbReference type="PATRIC" id="fig|1173020.3.peg.1582"/>
<name>K9UCH8_CHAP6</name>
<dbReference type="KEGG" id="cmp:Cha6605_1826"/>
<keyword evidence="5" id="KW-0460">Magnesium</keyword>